<sequence length="594" mass="66090">MRFIRKSLYTLLCLLVLAVIIIYFVAQTSYAAKWISQWVNDNSPYQLSLGNLDYSITEPSQLILHNVELSQQKQPTLLKAEKVTLGLTSSLWQPKLHFSTLELENGNLSLSAKTAISLAVSSDRFQLRNMAVNLETPDITLQGERVNGGIIPWVLSANPLPDSDNHFEFSADKLLLNGIETHKALIQGDVDNQQIIFNNVGADLANGLLTGSGKRNAEGHWIVDNLRLSDVKYQSQQTLNQLFDQIEQLTGHTDITLNRLDLLNANIQGTDWAFSDLSLSVKDLMLVKGNWQAQSGTINMNAYDVVYGNQHLVSPVLNLGLEDNNVKIKQFSSRWQDGLVRASGIWQRDSQTLTLDDVALTSLLYTLPKDWLTELKQTPPNWLRELHITKFTTNRSILIDINPEFPFQFTALDSNGSDLYLIKDHQFGIWGGQLSFNASEATLNKIDLRHPSVILTATPEAITVSEMSAFTKEGLIEGKVTLGQQPERTLNLALSGRSVPVNILQSWGWQSIPLQGNGNINLQLSGNLVDRQTSDSKLKGSLKMVNDTGQMLTQYPLSQVEIPVEHDISVPEVPNSEEETPATTPEVPQESPFG</sequence>
<feature type="compositionally biased region" description="Low complexity" evidence="1">
    <location>
        <begin position="581"/>
        <end position="594"/>
    </location>
</feature>
<name>A0ABQ5LM45_9GAMM</name>
<accession>A0ABQ5LM45</accession>
<evidence type="ECO:0008006" key="4">
    <source>
        <dbReference type="Google" id="ProtNLM"/>
    </source>
</evidence>
<dbReference type="RefSeq" id="WP_261822069.1">
    <property type="nucleotide sequence ID" value="NZ_BRLJ01000006.1"/>
</dbReference>
<keyword evidence="3" id="KW-1185">Reference proteome</keyword>
<evidence type="ECO:0000313" key="2">
    <source>
        <dbReference type="EMBL" id="GKX63653.1"/>
    </source>
</evidence>
<dbReference type="EMBL" id="BRLJ01000006">
    <property type="protein sequence ID" value="GKX63653.1"/>
    <property type="molecule type" value="Genomic_DNA"/>
</dbReference>
<protein>
    <recommendedName>
        <fullName evidence="4">AsmA family protein</fullName>
    </recommendedName>
</protein>
<evidence type="ECO:0000256" key="1">
    <source>
        <dbReference type="SAM" id="MobiDB-lite"/>
    </source>
</evidence>
<proteinExistence type="predicted"/>
<feature type="region of interest" description="Disordered" evidence="1">
    <location>
        <begin position="570"/>
        <end position="594"/>
    </location>
</feature>
<comment type="caution">
    <text evidence="2">The sequence shown here is derived from an EMBL/GenBank/DDBJ whole genome shotgun (WGS) entry which is preliminary data.</text>
</comment>
<evidence type="ECO:0000313" key="3">
    <source>
        <dbReference type="Proteomes" id="UP001059610"/>
    </source>
</evidence>
<dbReference type="Proteomes" id="UP001059610">
    <property type="component" value="Unassembled WGS sequence"/>
</dbReference>
<gene>
    <name evidence="2" type="ORF">SOASR032_22220</name>
</gene>
<reference evidence="2" key="1">
    <citation type="submission" date="2022-06" db="EMBL/GenBank/DDBJ databases">
        <title>Draft genome sequences of Pragia fontium str. JCM24417.</title>
        <authorList>
            <person name="Wakabayashi Y."/>
            <person name="Kojima K."/>
        </authorList>
    </citation>
    <scope>NUCLEOTIDE SEQUENCE</scope>
    <source>
        <strain evidence="2">JCM 24417</strain>
    </source>
</reference>
<organism evidence="2 3">
    <name type="scientific">Pragia fontium</name>
    <dbReference type="NCBI Taxonomy" id="82985"/>
    <lineage>
        <taxon>Bacteria</taxon>
        <taxon>Pseudomonadati</taxon>
        <taxon>Pseudomonadota</taxon>
        <taxon>Gammaproteobacteria</taxon>
        <taxon>Enterobacterales</taxon>
        <taxon>Budviciaceae</taxon>
        <taxon>Pragia</taxon>
    </lineage>
</organism>